<comment type="caution">
    <text evidence="1">The sequence shown here is derived from an EMBL/GenBank/DDBJ whole genome shotgun (WGS) entry which is preliminary data.</text>
</comment>
<dbReference type="Proteomes" id="UP000315400">
    <property type="component" value="Unassembled WGS sequence"/>
</dbReference>
<dbReference type="AlphaFoldDB" id="A0A540V5R0"/>
<evidence type="ECO:0000313" key="2">
    <source>
        <dbReference type="Proteomes" id="UP000315400"/>
    </source>
</evidence>
<gene>
    <name evidence="1" type="ORF">FKY71_20030</name>
</gene>
<proteinExistence type="predicted"/>
<reference evidence="1 2" key="1">
    <citation type="submission" date="2019-06" db="EMBL/GenBank/DDBJ databases">
        <title>Metagenome assembled Genome of Spiribacter salinus SL48-SHIP from the microbial mat of Salt Lake 48 (Novosibirsk region, Russia).</title>
        <authorList>
            <person name="Shipova A."/>
            <person name="Rozanov A.S."/>
            <person name="Bryanskaya A.V."/>
            <person name="Peltek S.E."/>
        </authorList>
    </citation>
    <scope>NUCLEOTIDE SEQUENCE [LARGE SCALE GENOMIC DNA]</scope>
    <source>
        <strain evidence="1">SL48-SHIP-2</strain>
    </source>
</reference>
<protein>
    <submittedName>
        <fullName evidence="1">Uncharacterized protein</fullName>
    </submittedName>
</protein>
<accession>A0A540V5R0</accession>
<dbReference type="EMBL" id="VIFK01000675">
    <property type="protein sequence ID" value="TQE92095.1"/>
    <property type="molecule type" value="Genomic_DNA"/>
</dbReference>
<evidence type="ECO:0000313" key="1">
    <source>
        <dbReference type="EMBL" id="TQE92095.1"/>
    </source>
</evidence>
<sequence>MRLHIYTTNPAHEYAETLTAEELQQMFPALDAHTRSRLLRLPRGGSLQVGNIYVQRADA</sequence>
<organism evidence="1 2">
    <name type="scientific">Spiribacter salinus</name>
    <dbReference type="NCBI Taxonomy" id="1335746"/>
    <lineage>
        <taxon>Bacteria</taxon>
        <taxon>Pseudomonadati</taxon>
        <taxon>Pseudomonadota</taxon>
        <taxon>Gammaproteobacteria</taxon>
        <taxon>Chromatiales</taxon>
        <taxon>Ectothiorhodospiraceae</taxon>
        <taxon>Spiribacter</taxon>
    </lineage>
</organism>
<name>A0A540V5R0_9GAMM</name>